<keyword evidence="7" id="KW-1185">Reference proteome</keyword>
<dbReference type="GO" id="GO:0005829">
    <property type="term" value="C:cytosol"/>
    <property type="evidence" value="ECO:0007669"/>
    <property type="project" value="TreeGrafter"/>
</dbReference>
<dbReference type="GO" id="GO:0003700">
    <property type="term" value="F:DNA-binding transcription factor activity"/>
    <property type="evidence" value="ECO:0007669"/>
    <property type="project" value="InterPro"/>
</dbReference>
<comment type="similarity">
    <text evidence="1">Belongs to the LysR transcriptional regulatory family.</text>
</comment>
<name>A0A172YAS5_9GAMM</name>
<feature type="domain" description="HTH lysR-type" evidence="5">
    <location>
        <begin position="1"/>
        <end position="63"/>
    </location>
</feature>
<dbReference type="PRINTS" id="PR00039">
    <property type="entry name" value="HTHLYSR"/>
</dbReference>
<dbReference type="GO" id="GO:0003677">
    <property type="term" value="F:DNA binding"/>
    <property type="evidence" value="ECO:0007669"/>
    <property type="project" value="UniProtKB-KW"/>
</dbReference>
<dbReference type="KEGG" id="haa:A5892_01665"/>
<gene>
    <name evidence="6" type="ORF">A5892_01665</name>
</gene>
<keyword evidence="2" id="KW-0805">Transcription regulation</keyword>
<dbReference type="Gene3D" id="3.40.190.290">
    <property type="match status" value="1"/>
</dbReference>
<protein>
    <recommendedName>
        <fullName evidence="5">HTH lysR-type domain-containing protein</fullName>
    </recommendedName>
</protein>
<evidence type="ECO:0000313" key="6">
    <source>
        <dbReference type="EMBL" id="ANF56327.1"/>
    </source>
</evidence>
<keyword evidence="4" id="KW-0804">Transcription</keyword>
<evidence type="ECO:0000259" key="5">
    <source>
        <dbReference type="PROSITE" id="PS50931"/>
    </source>
</evidence>
<dbReference type="FunFam" id="1.10.10.10:FF:000001">
    <property type="entry name" value="LysR family transcriptional regulator"/>
    <property type="match status" value="1"/>
</dbReference>
<keyword evidence="3" id="KW-0238">DNA-binding</keyword>
<dbReference type="PROSITE" id="PS50931">
    <property type="entry name" value="HTH_LYSR"/>
    <property type="match status" value="1"/>
</dbReference>
<dbReference type="InterPro" id="IPR050950">
    <property type="entry name" value="HTH-type_LysR_regulators"/>
</dbReference>
<dbReference type="SUPFAM" id="SSF46785">
    <property type="entry name" value="Winged helix' DNA-binding domain"/>
    <property type="match status" value="1"/>
</dbReference>
<dbReference type="Pfam" id="PF00126">
    <property type="entry name" value="HTH_1"/>
    <property type="match status" value="1"/>
</dbReference>
<evidence type="ECO:0000256" key="3">
    <source>
        <dbReference type="ARBA" id="ARBA00023125"/>
    </source>
</evidence>
<accession>A0A172YAS5</accession>
<evidence type="ECO:0000256" key="1">
    <source>
        <dbReference type="ARBA" id="ARBA00009437"/>
    </source>
</evidence>
<dbReference type="InterPro" id="IPR000847">
    <property type="entry name" value="LysR_HTH_N"/>
</dbReference>
<dbReference type="InterPro" id="IPR036388">
    <property type="entry name" value="WH-like_DNA-bd_sf"/>
</dbReference>
<dbReference type="Proteomes" id="UP000077875">
    <property type="component" value="Chromosome"/>
</dbReference>
<dbReference type="EMBL" id="CP015243">
    <property type="protein sequence ID" value="ANF56327.1"/>
    <property type="molecule type" value="Genomic_DNA"/>
</dbReference>
<dbReference type="Gene3D" id="1.10.10.10">
    <property type="entry name" value="Winged helix-like DNA-binding domain superfamily/Winged helix DNA-binding domain"/>
    <property type="match status" value="1"/>
</dbReference>
<proteinExistence type="inferred from homology"/>
<dbReference type="RefSeq" id="WP_064121313.1">
    <property type="nucleotide sequence ID" value="NZ_CP015243.1"/>
</dbReference>
<dbReference type="AlphaFoldDB" id="A0A172YAS5"/>
<reference evidence="6 7" key="1">
    <citation type="submission" date="2016-04" db="EMBL/GenBank/DDBJ databases">
        <title>Complete Genome Sequence of Halotalea alkalilenta IHB B 13600.</title>
        <authorList>
            <person name="Swarnkar M.K."/>
            <person name="Sharma A."/>
            <person name="Kaushal K."/>
            <person name="Soni R."/>
            <person name="Rana S."/>
            <person name="Singh A.K."/>
            <person name="Gulati A."/>
        </authorList>
    </citation>
    <scope>NUCLEOTIDE SEQUENCE [LARGE SCALE GENOMIC DNA]</scope>
    <source>
        <strain evidence="6 7">IHB B 13600</strain>
    </source>
</reference>
<dbReference type="PANTHER" id="PTHR30419:SF8">
    <property type="entry name" value="NITROGEN ASSIMILATION TRANSCRIPTIONAL ACTIVATOR-RELATED"/>
    <property type="match status" value="1"/>
</dbReference>
<dbReference type="Pfam" id="PF03466">
    <property type="entry name" value="LysR_substrate"/>
    <property type="match status" value="1"/>
</dbReference>
<organism evidence="6 7">
    <name type="scientific">Halotalea alkalilenta</name>
    <dbReference type="NCBI Taxonomy" id="376489"/>
    <lineage>
        <taxon>Bacteria</taxon>
        <taxon>Pseudomonadati</taxon>
        <taxon>Pseudomonadota</taxon>
        <taxon>Gammaproteobacteria</taxon>
        <taxon>Oceanospirillales</taxon>
        <taxon>Halomonadaceae</taxon>
        <taxon>Halotalea</taxon>
    </lineage>
</organism>
<evidence type="ECO:0000256" key="4">
    <source>
        <dbReference type="ARBA" id="ARBA00023163"/>
    </source>
</evidence>
<evidence type="ECO:0000313" key="7">
    <source>
        <dbReference type="Proteomes" id="UP000077875"/>
    </source>
</evidence>
<sequence>MDTRSLQETALRYFLEVVKHGSINRASAQLNVAPSAISRQISRLEEELGARLFERRAKGMVPSGAGELLATHVRRERLEAQRLMEEIAALEARQIGRVRLASVEGMAIDFLPHLVRLFLADHPGVNVDLNSCAVEEVTRLVSEGEVDIGFTNNHRPRREVRVEARAAAPIHALVAHDHPLAGRERLALSDIVAYPLALPHGHTSVRQLFDLACARQGVLLEPVFTSNYLNALIHFALDGGGIALCAELTVRHRTDAERYRVIPIDETELGARFIEILTLAGRTLPAGVAAFVELARSSFSVAAPRAG</sequence>
<dbReference type="SUPFAM" id="SSF53850">
    <property type="entry name" value="Periplasmic binding protein-like II"/>
    <property type="match status" value="1"/>
</dbReference>
<dbReference type="InterPro" id="IPR005119">
    <property type="entry name" value="LysR_subst-bd"/>
</dbReference>
<evidence type="ECO:0000256" key="2">
    <source>
        <dbReference type="ARBA" id="ARBA00023015"/>
    </source>
</evidence>
<dbReference type="PANTHER" id="PTHR30419">
    <property type="entry name" value="HTH-TYPE TRANSCRIPTIONAL REGULATOR YBHD"/>
    <property type="match status" value="1"/>
</dbReference>
<dbReference type="STRING" id="376489.A5892_01665"/>
<dbReference type="InterPro" id="IPR036390">
    <property type="entry name" value="WH_DNA-bd_sf"/>
</dbReference>